<dbReference type="EMBL" id="JAGKQQ010000001">
    <property type="protein sequence ID" value="MBP3958333.1"/>
    <property type="molecule type" value="Genomic_DNA"/>
</dbReference>
<organism evidence="2 3">
    <name type="scientific">Gemmata palustris</name>
    <dbReference type="NCBI Taxonomy" id="2822762"/>
    <lineage>
        <taxon>Bacteria</taxon>
        <taxon>Pseudomonadati</taxon>
        <taxon>Planctomycetota</taxon>
        <taxon>Planctomycetia</taxon>
        <taxon>Gemmatales</taxon>
        <taxon>Gemmataceae</taxon>
        <taxon>Gemmata</taxon>
    </lineage>
</organism>
<keyword evidence="3" id="KW-1185">Reference proteome</keyword>
<protein>
    <recommendedName>
        <fullName evidence="1">DUF6950 domain-containing protein</fullName>
    </recommendedName>
</protein>
<dbReference type="InterPro" id="IPR053802">
    <property type="entry name" value="DUF6950"/>
</dbReference>
<evidence type="ECO:0000259" key="1">
    <source>
        <dbReference type="Pfam" id="PF22262"/>
    </source>
</evidence>
<evidence type="ECO:0000313" key="2">
    <source>
        <dbReference type="EMBL" id="MBP3958333.1"/>
    </source>
</evidence>
<dbReference type="Pfam" id="PF22262">
    <property type="entry name" value="DUF6950"/>
    <property type="match status" value="1"/>
</dbReference>
<accession>A0ABS5BZK6</accession>
<reference evidence="2 3" key="1">
    <citation type="submission" date="2021-04" db="EMBL/GenBank/DDBJ databases">
        <authorList>
            <person name="Ivanova A."/>
        </authorList>
    </citation>
    <scope>NUCLEOTIDE SEQUENCE [LARGE SCALE GENOMIC DNA]</scope>
    <source>
        <strain evidence="2 3">G18</strain>
    </source>
</reference>
<evidence type="ECO:0000313" key="3">
    <source>
        <dbReference type="Proteomes" id="UP000676565"/>
    </source>
</evidence>
<proteinExistence type="predicted"/>
<name>A0ABS5BZK6_9BACT</name>
<gene>
    <name evidence="2" type="ORF">J8F10_24050</name>
</gene>
<feature type="domain" description="DUF6950" evidence="1">
    <location>
        <begin position="1"/>
        <end position="130"/>
    </location>
</feature>
<dbReference type="Proteomes" id="UP000676565">
    <property type="component" value="Unassembled WGS sequence"/>
</dbReference>
<sequence length="131" mass="14227">MRTEGWESLLNEYVAASAGKEFDWGEHDCGLWSGTWVLLCTGRDFVSRWKGTYRTTRGAKLAMARLGFNGVEAVAADALEEKPVPLARRGDLVLHPQGALGICNGRVSHFVTASGLTTIDTLACTRAWGVD</sequence>
<comment type="caution">
    <text evidence="2">The sequence shown here is derived from an EMBL/GenBank/DDBJ whole genome shotgun (WGS) entry which is preliminary data.</text>
</comment>
<dbReference type="RefSeq" id="WP_210658215.1">
    <property type="nucleotide sequence ID" value="NZ_JAGKQQ010000001.1"/>
</dbReference>